<evidence type="ECO:0000313" key="1">
    <source>
        <dbReference type="EMBL" id="KAK9871566.1"/>
    </source>
</evidence>
<organism evidence="1 2">
    <name type="scientific">Henosepilachna vigintioctopunctata</name>
    <dbReference type="NCBI Taxonomy" id="420089"/>
    <lineage>
        <taxon>Eukaryota</taxon>
        <taxon>Metazoa</taxon>
        <taxon>Ecdysozoa</taxon>
        <taxon>Arthropoda</taxon>
        <taxon>Hexapoda</taxon>
        <taxon>Insecta</taxon>
        <taxon>Pterygota</taxon>
        <taxon>Neoptera</taxon>
        <taxon>Endopterygota</taxon>
        <taxon>Coleoptera</taxon>
        <taxon>Polyphaga</taxon>
        <taxon>Cucujiformia</taxon>
        <taxon>Coccinelloidea</taxon>
        <taxon>Coccinellidae</taxon>
        <taxon>Epilachninae</taxon>
        <taxon>Epilachnini</taxon>
        <taxon>Henosepilachna</taxon>
    </lineage>
</organism>
<name>A0AAW1TTU8_9CUCU</name>
<reference evidence="1 2" key="1">
    <citation type="submission" date="2023-03" db="EMBL/GenBank/DDBJ databases">
        <title>Genome insight into feeding habits of ladybird beetles.</title>
        <authorList>
            <person name="Li H.-S."/>
            <person name="Huang Y.-H."/>
            <person name="Pang H."/>
        </authorList>
    </citation>
    <scope>NUCLEOTIDE SEQUENCE [LARGE SCALE GENOMIC DNA]</scope>
    <source>
        <strain evidence="1">SYSU_2023b</strain>
        <tissue evidence="1">Whole body</tissue>
    </source>
</reference>
<comment type="caution">
    <text evidence="1">The sequence shown here is derived from an EMBL/GenBank/DDBJ whole genome shotgun (WGS) entry which is preliminary data.</text>
</comment>
<evidence type="ECO:0000313" key="2">
    <source>
        <dbReference type="Proteomes" id="UP001431783"/>
    </source>
</evidence>
<accession>A0AAW1TTU8</accession>
<proteinExistence type="predicted"/>
<dbReference type="AlphaFoldDB" id="A0AAW1TTU8"/>
<dbReference type="Proteomes" id="UP001431783">
    <property type="component" value="Unassembled WGS sequence"/>
</dbReference>
<keyword evidence="2" id="KW-1185">Reference proteome</keyword>
<sequence>MAEFTACVASIRGNYPLIDPESKTTPLLHGLTTLNDLLHRLMGEMINTGRSENMMRHID</sequence>
<gene>
    <name evidence="1" type="ORF">WA026_012948</name>
</gene>
<dbReference type="EMBL" id="JARQZJ010000006">
    <property type="protein sequence ID" value="KAK9871566.1"/>
    <property type="molecule type" value="Genomic_DNA"/>
</dbReference>
<protein>
    <submittedName>
        <fullName evidence="1">Uncharacterized protein</fullName>
    </submittedName>
</protein>